<evidence type="ECO:0000313" key="4">
    <source>
        <dbReference type="EMBL" id="SVB85377.1"/>
    </source>
</evidence>
<dbReference type="PANTHER" id="PTHR43818">
    <property type="entry name" value="BCDNA.GH03377"/>
    <property type="match status" value="1"/>
</dbReference>
<dbReference type="SUPFAM" id="SSF55347">
    <property type="entry name" value="Glyceraldehyde-3-phosphate dehydrogenase-like, C-terminal domain"/>
    <property type="match status" value="1"/>
</dbReference>
<dbReference type="SUPFAM" id="SSF51735">
    <property type="entry name" value="NAD(P)-binding Rossmann-fold domains"/>
    <property type="match status" value="1"/>
</dbReference>
<sequence length="335" mass="37250">MGAGGNVRNRHIPGFQGVNDLSIVAVANRSMESGRAIADQFNIPQVYGDWRELLDDESINAVCIGTWPYMHLTMTRAALEKGKHVLTEARMASTAEEAREMLKLSRRHPDLVTMLTPTSTAYRVERVIRGMLDEGYLGELLSVEVHALQTGFADRMGDLHWRHDWEMSGYNTLNIGAQYETMSSWLGRANRVMAMGKTHVPYRRNGSGEIVSVGIPDHLDVMYELATGAQVHMRFSATTGLSTGNQIWMYGTEGTIHIGPGAAIFAGRRGDSQLTEVPNPEDQRAGYRVEEEFTNAIRGLEQVKHNSFEIGVHYMEWTEAVARSAQTGQSVNLPL</sequence>
<dbReference type="Pfam" id="PF22725">
    <property type="entry name" value="GFO_IDH_MocA_C3"/>
    <property type="match status" value="1"/>
</dbReference>
<dbReference type="Gene3D" id="3.40.50.720">
    <property type="entry name" value="NAD(P)-binding Rossmann-like Domain"/>
    <property type="match status" value="1"/>
</dbReference>
<keyword evidence="1" id="KW-0560">Oxidoreductase</keyword>
<feature type="domain" description="Gfo/Idh/MocA-like oxidoreductase N-terminal" evidence="2">
    <location>
        <begin position="2"/>
        <end position="113"/>
    </location>
</feature>
<protein>
    <recommendedName>
        <fullName evidence="5">Gfo/Idh/MocA-like oxidoreductase N-terminal domain-containing protein</fullName>
    </recommendedName>
</protein>
<reference evidence="4" key="1">
    <citation type="submission" date="2018-05" db="EMBL/GenBank/DDBJ databases">
        <authorList>
            <person name="Lanie J.A."/>
            <person name="Ng W.-L."/>
            <person name="Kazmierczak K.M."/>
            <person name="Andrzejewski T.M."/>
            <person name="Davidsen T.M."/>
            <person name="Wayne K.J."/>
            <person name="Tettelin H."/>
            <person name="Glass J.I."/>
            <person name="Rusch D."/>
            <person name="Podicherti R."/>
            <person name="Tsui H.-C.T."/>
            <person name="Winkler M.E."/>
        </authorList>
    </citation>
    <scope>NUCLEOTIDE SEQUENCE</scope>
</reference>
<dbReference type="GO" id="GO:0016491">
    <property type="term" value="F:oxidoreductase activity"/>
    <property type="evidence" value="ECO:0007669"/>
    <property type="project" value="UniProtKB-KW"/>
</dbReference>
<accession>A0A382HES5</accession>
<evidence type="ECO:0000256" key="1">
    <source>
        <dbReference type="ARBA" id="ARBA00023002"/>
    </source>
</evidence>
<dbReference type="Pfam" id="PF01408">
    <property type="entry name" value="GFO_IDH_MocA"/>
    <property type="match status" value="1"/>
</dbReference>
<dbReference type="AlphaFoldDB" id="A0A382HES5"/>
<gene>
    <name evidence="4" type="ORF">METZ01_LOCUS238231</name>
</gene>
<dbReference type="PANTHER" id="PTHR43818:SF11">
    <property type="entry name" value="BCDNA.GH03377"/>
    <property type="match status" value="1"/>
</dbReference>
<dbReference type="InterPro" id="IPR050463">
    <property type="entry name" value="Gfo/Idh/MocA_oxidrdct_glycsds"/>
</dbReference>
<dbReference type="InterPro" id="IPR055170">
    <property type="entry name" value="GFO_IDH_MocA-like_dom"/>
</dbReference>
<dbReference type="EMBL" id="UINC01060651">
    <property type="protein sequence ID" value="SVB85377.1"/>
    <property type="molecule type" value="Genomic_DNA"/>
</dbReference>
<dbReference type="InterPro" id="IPR000683">
    <property type="entry name" value="Gfo/Idh/MocA-like_OxRdtase_N"/>
</dbReference>
<name>A0A382HES5_9ZZZZ</name>
<dbReference type="InterPro" id="IPR036291">
    <property type="entry name" value="NAD(P)-bd_dom_sf"/>
</dbReference>
<organism evidence="4">
    <name type="scientific">marine metagenome</name>
    <dbReference type="NCBI Taxonomy" id="408172"/>
    <lineage>
        <taxon>unclassified sequences</taxon>
        <taxon>metagenomes</taxon>
        <taxon>ecological metagenomes</taxon>
    </lineage>
</organism>
<dbReference type="GO" id="GO:0000166">
    <property type="term" value="F:nucleotide binding"/>
    <property type="evidence" value="ECO:0007669"/>
    <property type="project" value="InterPro"/>
</dbReference>
<feature type="domain" description="GFO/IDH/MocA-like oxidoreductase" evidence="3">
    <location>
        <begin position="128"/>
        <end position="256"/>
    </location>
</feature>
<proteinExistence type="predicted"/>
<dbReference type="Gene3D" id="3.30.360.10">
    <property type="entry name" value="Dihydrodipicolinate Reductase, domain 2"/>
    <property type="match status" value="1"/>
</dbReference>
<evidence type="ECO:0000259" key="3">
    <source>
        <dbReference type="Pfam" id="PF22725"/>
    </source>
</evidence>
<evidence type="ECO:0008006" key="5">
    <source>
        <dbReference type="Google" id="ProtNLM"/>
    </source>
</evidence>
<evidence type="ECO:0000259" key="2">
    <source>
        <dbReference type="Pfam" id="PF01408"/>
    </source>
</evidence>